<accession>A0A158A148</accession>
<dbReference type="PANTHER" id="PTHR42756">
    <property type="entry name" value="TRANSCRIPTIONAL REGULATOR, MARR"/>
    <property type="match status" value="1"/>
</dbReference>
<dbReference type="PROSITE" id="PS50995">
    <property type="entry name" value="HTH_MARR_2"/>
    <property type="match status" value="1"/>
</dbReference>
<protein>
    <submittedName>
        <fullName evidence="5">MarR family transcriptional regulator</fullName>
    </submittedName>
</protein>
<dbReference type="Gene3D" id="1.10.10.10">
    <property type="entry name" value="Winged helix-like DNA-binding domain superfamily/Winged helix DNA-binding domain"/>
    <property type="match status" value="1"/>
</dbReference>
<comment type="caution">
    <text evidence="5">The sequence shown here is derived from an EMBL/GenBank/DDBJ whole genome shotgun (WGS) entry which is preliminary data.</text>
</comment>
<dbReference type="PANTHER" id="PTHR42756:SF1">
    <property type="entry name" value="TRANSCRIPTIONAL REPRESSOR OF EMRAB OPERON"/>
    <property type="match status" value="1"/>
</dbReference>
<dbReference type="SUPFAM" id="SSF46785">
    <property type="entry name" value="Winged helix' DNA-binding domain"/>
    <property type="match status" value="1"/>
</dbReference>
<feature type="domain" description="HTH marR-type" evidence="4">
    <location>
        <begin position="17"/>
        <end position="149"/>
    </location>
</feature>
<evidence type="ECO:0000256" key="2">
    <source>
        <dbReference type="ARBA" id="ARBA00023125"/>
    </source>
</evidence>
<keyword evidence="1" id="KW-0805">Transcription regulation</keyword>
<dbReference type="EMBL" id="FCOJ02000008">
    <property type="protein sequence ID" value="SAK51485.1"/>
    <property type="molecule type" value="Genomic_DNA"/>
</dbReference>
<dbReference type="InterPro" id="IPR023187">
    <property type="entry name" value="Tscrpt_reg_MarR-type_CS"/>
</dbReference>
<name>A0A158A148_9BURK</name>
<dbReference type="GO" id="GO:0003677">
    <property type="term" value="F:DNA binding"/>
    <property type="evidence" value="ECO:0007669"/>
    <property type="project" value="UniProtKB-KW"/>
</dbReference>
<organism evidence="5 6">
    <name type="scientific">Caballeronia glebae</name>
    <dbReference type="NCBI Taxonomy" id="1777143"/>
    <lineage>
        <taxon>Bacteria</taxon>
        <taxon>Pseudomonadati</taxon>
        <taxon>Pseudomonadota</taxon>
        <taxon>Betaproteobacteria</taxon>
        <taxon>Burkholderiales</taxon>
        <taxon>Burkholderiaceae</taxon>
        <taxon>Caballeronia</taxon>
    </lineage>
</organism>
<dbReference type="InterPro" id="IPR000835">
    <property type="entry name" value="HTH_MarR-typ"/>
</dbReference>
<dbReference type="PROSITE" id="PS01117">
    <property type="entry name" value="HTH_MARR_1"/>
    <property type="match status" value="1"/>
</dbReference>
<dbReference type="GO" id="GO:0003700">
    <property type="term" value="F:DNA-binding transcription factor activity"/>
    <property type="evidence" value="ECO:0007669"/>
    <property type="project" value="InterPro"/>
</dbReference>
<dbReference type="InterPro" id="IPR036388">
    <property type="entry name" value="WH-like_DNA-bd_sf"/>
</dbReference>
<keyword evidence="2" id="KW-0238">DNA-binding</keyword>
<evidence type="ECO:0000313" key="6">
    <source>
        <dbReference type="Proteomes" id="UP000054596"/>
    </source>
</evidence>
<evidence type="ECO:0000256" key="1">
    <source>
        <dbReference type="ARBA" id="ARBA00023015"/>
    </source>
</evidence>
<sequence>MSMNSEPLYDPATIQLETSLGYYLAKARNVLVMRTDQALKPLDLTSPQIGVILLLASGRARTPLELSRELSYDSGSMTRMLDRLEKKGFVSRARSEVDRRIVDLSLTERGRDAAARLPMIGAAVLNEQLRGFNRAELDLLIAMLARIVGNTPMGDCAPCLLDDDLP</sequence>
<proteinExistence type="predicted"/>
<dbReference type="AlphaFoldDB" id="A0A158A148"/>
<dbReference type="STRING" id="1777143.AWB82_01545"/>
<keyword evidence="3" id="KW-0804">Transcription</keyword>
<dbReference type="PRINTS" id="PR00598">
    <property type="entry name" value="HTHMARR"/>
</dbReference>
<keyword evidence="6" id="KW-1185">Reference proteome</keyword>
<dbReference type="InterPro" id="IPR036390">
    <property type="entry name" value="WH_DNA-bd_sf"/>
</dbReference>
<reference evidence="5" key="1">
    <citation type="submission" date="2016-01" db="EMBL/GenBank/DDBJ databases">
        <authorList>
            <person name="Peeters C."/>
        </authorList>
    </citation>
    <scope>NUCLEOTIDE SEQUENCE [LARGE SCALE GENOMIC DNA]</scope>
    <source>
        <strain evidence="5">LMG 29325</strain>
    </source>
</reference>
<evidence type="ECO:0000259" key="4">
    <source>
        <dbReference type="PROSITE" id="PS50995"/>
    </source>
</evidence>
<evidence type="ECO:0000256" key="3">
    <source>
        <dbReference type="ARBA" id="ARBA00023163"/>
    </source>
</evidence>
<gene>
    <name evidence="5" type="ORF">AWB82_01545</name>
</gene>
<evidence type="ECO:0000313" key="5">
    <source>
        <dbReference type="EMBL" id="SAK51485.1"/>
    </source>
</evidence>
<dbReference type="SMART" id="SM00347">
    <property type="entry name" value="HTH_MARR"/>
    <property type="match status" value="1"/>
</dbReference>
<dbReference type="Proteomes" id="UP000054596">
    <property type="component" value="Unassembled WGS sequence"/>
</dbReference>
<dbReference type="Pfam" id="PF01047">
    <property type="entry name" value="MarR"/>
    <property type="match status" value="1"/>
</dbReference>